<dbReference type="SUPFAM" id="SSF142433">
    <property type="entry name" value="CinA-like"/>
    <property type="match status" value="1"/>
</dbReference>
<evidence type="ECO:0000259" key="2">
    <source>
        <dbReference type="SMART" id="SM00852"/>
    </source>
</evidence>
<dbReference type="eggNOG" id="COG1058">
    <property type="taxonomic scope" value="Bacteria"/>
</dbReference>
<dbReference type="EMBL" id="ACBZ01000095">
    <property type="protein sequence ID" value="EEG49251.1"/>
    <property type="molecule type" value="Genomic_DNA"/>
</dbReference>
<dbReference type="NCBIfam" id="TIGR00177">
    <property type="entry name" value="molyb_syn"/>
    <property type="match status" value="1"/>
</dbReference>
<reference evidence="3 4" key="2">
    <citation type="submission" date="2009-02" db="EMBL/GenBank/DDBJ databases">
        <title>Draft genome sequence of Blautia hydrogenotrophica DSM 10507 (Ruminococcus hydrogenotrophicus DSM 10507).</title>
        <authorList>
            <person name="Sudarsanam P."/>
            <person name="Ley R."/>
            <person name="Guruge J."/>
            <person name="Turnbaugh P.J."/>
            <person name="Mahowald M."/>
            <person name="Liep D."/>
            <person name="Gordon J."/>
        </authorList>
    </citation>
    <scope>NUCLEOTIDE SEQUENCE [LARGE SCALE GENOMIC DNA]</scope>
    <source>
        <strain evidence="4">DSM 10507 / JCM 14656 / S5a33</strain>
    </source>
</reference>
<dbReference type="InterPro" id="IPR036425">
    <property type="entry name" value="MoaB/Mog-like_dom_sf"/>
</dbReference>
<comment type="similarity">
    <text evidence="1">Belongs to the CinA family.</text>
</comment>
<dbReference type="InterPro" id="IPR050101">
    <property type="entry name" value="CinA"/>
</dbReference>
<evidence type="ECO:0000313" key="4">
    <source>
        <dbReference type="Proteomes" id="UP000003100"/>
    </source>
</evidence>
<dbReference type="HAMAP" id="MF_00226_B">
    <property type="entry name" value="CinA_B"/>
    <property type="match status" value="1"/>
</dbReference>
<evidence type="ECO:0000256" key="1">
    <source>
        <dbReference type="HAMAP-Rule" id="MF_00226"/>
    </source>
</evidence>
<reference evidence="3 4" key="1">
    <citation type="submission" date="2009-01" db="EMBL/GenBank/DDBJ databases">
        <authorList>
            <person name="Fulton L."/>
            <person name="Clifton S."/>
            <person name="Fulton B."/>
            <person name="Xu J."/>
            <person name="Minx P."/>
            <person name="Pepin K.H."/>
            <person name="Johnson M."/>
            <person name="Bhonagiri V."/>
            <person name="Nash W.E."/>
            <person name="Mardis E.R."/>
            <person name="Wilson R.K."/>
        </authorList>
    </citation>
    <scope>NUCLEOTIDE SEQUENCE [LARGE SCALE GENOMIC DNA]</scope>
    <source>
        <strain evidence="4">DSM 10507 / JCM 14656 / S5a33</strain>
    </source>
</reference>
<dbReference type="Gene3D" id="3.30.70.2860">
    <property type="match status" value="1"/>
</dbReference>
<dbReference type="NCBIfam" id="NF001813">
    <property type="entry name" value="PRK00549.1"/>
    <property type="match status" value="1"/>
</dbReference>
<dbReference type="eggNOG" id="COG1546">
    <property type="taxonomic scope" value="Bacteria"/>
</dbReference>
<dbReference type="GeneID" id="86822151"/>
<evidence type="ECO:0000313" key="3">
    <source>
        <dbReference type="EMBL" id="EEG49251.1"/>
    </source>
</evidence>
<dbReference type="PANTHER" id="PTHR13939">
    <property type="entry name" value="NICOTINAMIDE-NUCLEOTIDE AMIDOHYDROLASE PNCC"/>
    <property type="match status" value="1"/>
</dbReference>
<dbReference type="InterPro" id="IPR008136">
    <property type="entry name" value="CinA_C"/>
</dbReference>
<dbReference type="Proteomes" id="UP000003100">
    <property type="component" value="Unassembled WGS sequence"/>
</dbReference>
<dbReference type="CDD" id="cd00885">
    <property type="entry name" value="cinA"/>
    <property type="match status" value="1"/>
</dbReference>
<dbReference type="PIRSF" id="PIRSF006728">
    <property type="entry name" value="CinA"/>
    <property type="match status" value="1"/>
</dbReference>
<dbReference type="InterPro" id="IPR036653">
    <property type="entry name" value="CinA-like_C"/>
</dbReference>
<dbReference type="Gene3D" id="3.40.980.10">
    <property type="entry name" value="MoaB/Mog-like domain"/>
    <property type="match status" value="1"/>
</dbReference>
<name>C0CLV8_BLAHS</name>
<keyword evidence="4" id="KW-1185">Reference proteome</keyword>
<dbReference type="PATRIC" id="fig|476272.21.peg.2210"/>
<feature type="domain" description="MoaB/Mog" evidence="2">
    <location>
        <begin position="4"/>
        <end position="176"/>
    </location>
</feature>
<dbReference type="NCBIfam" id="TIGR00199">
    <property type="entry name" value="PncC_domain"/>
    <property type="match status" value="1"/>
</dbReference>
<protein>
    <recommendedName>
        <fullName evidence="1">Putative competence-damage inducible protein</fullName>
    </recommendedName>
</protein>
<dbReference type="PANTHER" id="PTHR13939:SF0">
    <property type="entry name" value="NMN AMIDOHYDROLASE-LIKE PROTEIN YFAY"/>
    <property type="match status" value="1"/>
</dbReference>
<dbReference type="SMART" id="SM00852">
    <property type="entry name" value="MoCF_biosynth"/>
    <property type="match status" value="1"/>
</dbReference>
<dbReference type="Pfam" id="PF02464">
    <property type="entry name" value="CinA"/>
    <property type="match status" value="1"/>
</dbReference>
<dbReference type="Pfam" id="PF00994">
    <property type="entry name" value="MoCF_biosynth"/>
    <property type="match status" value="1"/>
</dbReference>
<dbReference type="Pfam" id="PF18146">
    <property type="entry name" value="CinA_KH"/>
    <property type="match status" value="1"/>
</dbReference>
<gene>
    <name evidence="1" type="primary">cinA</name>
    <name evidence="3" type="ORF">RUMHYD_01831</name>
</gene>
<dbReference type="InterPro" id="IPR008135">
    <property type="entry name" value="Competence-induced_CinA"/>
</dbReference>
<dbReference type="Gene3D" id="3.90.950.20">
    <property type="entry name" value="CinA-like"/>
    <property type="match status" value="1"/>
</dbReference>
<sequence>MITELISVGTEILLGNIVNTNSAYLSEMCARLGMDLYYQTVVGDNEERMKHTVKMALERSDTIILTGGLGPTQDDLTKEVVAQVLGMELVEDAHTHRRIEEYMENYAKNNPNRKITDNNWKQAMVPKGAIVLDNANGTAPGLILEKNGKTAILLPGPPNELKPMFEEQVYPYLRKKQPDIFYSQLVKICNIGESQIAAEIQDLIENQTNPTIAPYAKTGEVHLRITARAKDEKEGKKLVKPLVRELKIRFGKNIYATDERKTLEEAVVDLLKDQKLKLSLVESCTGGALAARIVNVPGASEVFGTGFVTYSNKAKRKLVMVKKMTLKTVGAVSEKCAREMAKGGCAASGADVCLSVTGIAGPDGGTKEKPVGTVFMGCCYQGRVRVREFHFSGNRAKIREQSVVYALAFLRDCITGNDEES</sequence>
<dbReference type="SUPFAM" id="SSF53218">
    <property type="entry name" value="Molybdenum cofactor biosynthesis proteins"/>
    <property type="match status" value="1"/>
</dbReference>
<organism evidence="3 4">
    <name type="scientific">Blautia hydrogenotrophica (strain DSM 10507 / JCM 14656 / S5a33)</name>
    <name type="common">Ruminococcus hydrogenotrophicus</name>
    <dbReference type="NCBI Taxonomy" id="476272"/>
    <lineage>
        <taxon>Bacteria</taxon>
        <taxon>Bacillati</taxon>
        <taxon>Bacillota</taxon>
        <taxon>Clostridia</taxon>
        <taxon>Lachnospirales</taxon>
        <taxon>Lachnospiraceae</taxon>
        <taxon>Blautia</taxon>
    </lineage>
</organism>
<dbReference type="NCBIfam" id="TIGR00200">
    <property type="entry name" value="cinA_nterm"/>
    <property type="match status" value="1"/>
</dbReference>
<dbReference type="RefSeq" id="WP_005948679.1">
    <property type="nucleotide sequence ID" value="NZ_CP136423.1"/>
</dbReference>
<dbReference type="InterPro" id="IPR001453">
    <property type="entry name" value="MoaB/Mog_dom"/>
</dbReference>
<accession>C0CLV8</accession>
<dbReference type="AlphaFoldDB" id="C0CLV8"/>
<proteinExistence type="inferred from homology"/>
<dbReference type="InterPro" id="IPR041424">
    <property type="entry name" value="CinA_KH"/>
</dbReference>
<dbReference type="HOGENOM" id="CLU_030805_9_3_9"/>